<dbReference type="PROSITE" id="PS51192">
    <property type="entry name" value="HELICASE_ATP_BIND_1"/>
    <property type="match status" value="1"/>
</dbReference>
<comment type="subcellular location">
    <subcellularLocation>
        <location evidence="1">Nucleus</location>
    </subcellularLocation>
</comment>
<feature type="domain" description="Helicase ATP-binding" evidence="12">
    <location>
        <begin position="125"/>
        <end position="293"/>
    </location>
</feature>
<evidence type="ECO:0000256" key="8">
    <source>
        <dbReference type="ARBA" id="ARBA00023125"/>
    </source>
</evidence>
<gene>
    <name evidence="14" type="ORF">HRI_004835900</name>
</gene>
<evidence type="ECO:0000256" key="4">
    <source>
        <dbReference type="ARBA" id="ARBA00022763"/>
    </source>
</evidence>
<evidence type="ECO:0000256" key="9">
    <source>
        <dbReference type="ARBA" id="ARBA00023204"/>
    </source>
</evidence>
<name>A0A9W7MSX8_HIBTR</name>
<dbReference type="PANTHER" id="PTHR14025:SF20">
    <property type="entry name" value="FANCONI ANEMIA GROUP M PROTEIN"/>
    <property type="match status" value="1"/>
</dbReference>
<dbReference type="InterPro" id="IPR039686">
    <property type="entry name" value="FANCM/Mph1-like_ID"/>
</dbReference>
<comment type="caution">
    <text evidence="14">The sequence shown here is derived from an EMBL/GenBank/DDBJ whole genome shotgun (WGS) entry which is preliminary data.</text>
</comment>
<dbReference type="GO" id="GO:0043138">
    <property type="term" value="F:3'-5' DNA helicase activity"/>
    <property type="evidence" value="ECO:0007669"/>
    <property type="project" value="InterPro"/>
</dbReference>
<keyword evidence="9" id="KW-0234">DNA repair</keyword>
<evidence type="ECO:0000256" key="3">
    <source>
        <dbReference type="ARBA" id="ARBA00022741"/>
    </source>
</evidence>
<sequence>MASNIPLHIIDEDGDGDFQDEFDWEAAVREIDKACDNRNFASSSSSHFAPPPSLPHISMKGTSRQSTLDRFIGKVGPRPPEYNRTVEGYVDVGAEEVSSVHVDAEAAKTWIYPVNVPLRDYQFAITKTALFSNTLVALPTGLGKTLIAAVVIYNYFRWFPDGKIVFAAPSRPLVMQQIEACHNIVGISQEWTIDMTGQIGPTKRAIFWKTKRVFFVTPQVLEKDIQSGTCLSKYIVCLVIDEAHRALGNYSYCVAVRQLMSMPVQLRILALTATPGSKQPTIQQIINNLYISTLEYRDEHDHDVSPYVHNRKIELIEVPLGQDAAEVNNKLLEVIRPYVARLHANGLIQNRDYQTLSPVDLLNSRDKFRQAPPPNLPHVKHGEVEAYFAVLITLYHIRKLLSSHGIRPAYEMLEEKLRQGHFSRSMSKNEDIMNAKLLMQRSLSHGAPSPKLSKLLEVLVNHFQTRDPQNSRVIIFSNFRGSVRDIMNALESIRDLVKATEFIGQSSGKALKGQSQKVQQAVLEKFRAGGYNVIVATSIGEEGLDIMEVDLVICFDANVSPLRMIQRMGRTGRKHDGRVDILLLFHDLGLFTYCQLVLGWMLNMILEPRLCYA</sequence>
<dbReference type="PROSITE" id="PS51194">
    <property type="entry name" value="HELICASE_CTER"/>
    <property type="match status" value="1"/>
</dbReference>
<evidence type="ECO:0000256" key="6">
    <source>
        <dbReference type="ARBA" id="ARBA00022806"/>
    </source>
</evidence>
<dbReference type="GO" id="GO:0016787">
    <property type="term" value="F:hydrolase activity"/>
    <property type="evidence" value="ECO:0007669"/>
    <property type="project" value="UniProtKB-KW"/>
</dbReference>
<dbReference type="InterPro" id="IPR001650">
    <property type="entry name" value="Helicase_C-like"/>
</dbReference>
<evidence type="ECO:0000256" key="1">
    <source>
        <dbReference type="ARBA" id="ARBA00004123"/>
    </source>
</evidence>
<evidence type="ECO:0000256" key="2">
    <source>
        <dbReference type="ARBA" id="ARBA00009889"/>
    </source>
</evidence>
<feature type="region of interest" description="Disordered" evidence="11">
    <location>
        <begin position="41"/>
        <end position="60"/>
    </location>
</feature>
<dbReference type="Gene3D" id="3.40.50.300">
    <property type="entry name" value="P-loop containing nucleotide triphosphate hydrolases"/>
    <property type="match status" value="2"/>
</dbReference>
<dbReference type="EMBL" id="BSYR01000061">
    <property type="protein sequence ID" value="GMJ11667.1"/>
    <property type="molecule type" value="Genomic_DNA"/>
</dbReference>
<dbReference type="OrthoDB" id="6513042at2759"/>
<dbReference type="CDD" id="cd12091">
    <property type="entry name" value="FANCM_ID"/>
    <property type="match status" value="1"/>
</dbReference>
<dbReference type="GO" id="GO:0045003">
    <property type="term" value="P:double-strand break repair via synthesis-dependent strand annealing"/>
    <property type="evidence" value="ECO:0007669"/>
    <property type="project" value="TreeGrafter"/>
</dbReference>
<dbReference type="PANTHER" id="PTHR14025">
    <property type="entry name" value="FANCONI ANEMIA GROUP M FANCM FAMILY MEMBER"/>
    <property type="match status" value="1"/>
</dbReference>
<dbReference type="Gene3D" id="1.20.1320.20">
    <property type="entry name" value="hef helicase domain"/>
    <property type="match status" value="1"/>
</dbReference>
<dbReference type="InterPro" id="IPR006935">
    <property type="entry name" value="Helicase/UvrB_N"/>
</dbReference>
<proteinExistence type="inferred from homology"/>
<evidence type="ECO:0000313" key="14">
    <source>
        <dbReference type="EMBL" id="GMJ11667.1"/>
    </source>
</evidence>
<reference evidence="14" key="1">
    <citation type="submission" date="2023-05" db="EMBL/GenBank/DDBJ databases">
        <title>Genome and transcriptome analyses reveal genes involved in the formation of fine ridges on petal epidermal cells in Hibiscus trionum.</title>
        <authorList>
            <person name="Koshimizu S."/>
            <person name="Masuda S."/>
            <person name="Ishii T."/>
            <person name="Shirasu K."/>
            <person name="Hoshino A."/>
            <person name="Arita M."/>
        </authorList>
    </citation>
    <scope>NUCLEOTIDE SEQUENCE</scope>
    <source>
        <strain evidence="14">Hamamatsu line</strain>
    </source>
</reference>
<dbReference type="GO" id="GO:0005634">
    <property type="term" value="C:nucleus"/>
    <property type="evidence" value="ECO:0007669"/>
    <property type="project" value="UniProtKB-SubCell"/>
</dbReference>
<dbReference type="SUPFAM" id="SSF52540">
    <property type="entry name" value="P-loop containing nucleoside triphosphate hydrolases"/>
    <property type="match status" value="1"/>
</dbReference>
<dbReference type="SMART" id="SM00490">
    <property type="entry name" value="HELICc"/>
    <property type="match status" value="1"/>
</dbReference>
<organism evidence="14 15">
    <name type="scientific">Hibiscus trionum</name>
    <name type="common">Flower of an hour</name>
    <dbReference type="NCBI Taxonomy" id="183268"/>
    <lineage>
        <taxon>Eukaryota</taxon>
        <taxon>Viridiplantae</taxon>
        <taxon>Streptophyta</taxon>
        <taxon>Embryophyta</taxon>
        <taxon>Tracheophyta</taxon>
        <taxon>Spermatophyta</taxon>
        <taxon>Magnoliopsida</taxon>
        <taxon>eudicotyledons</taxon>
        <taxon>Gunneridae</taxon>
        <taxon>Pentapetalae</taxon>
        <taxon>rosids</taxon>
        <taxon>malvids</taxon>
        <taxon>Malvales</taxon>
        <taxon>Malvaceae</taxon>
        <taxon>Malvoideae</taxon>
        <taxon>Hibiscus</taxon>
    </lineage>
</organism>
<dbReference type="Pfam" id="PF00271">
    <property type="entry name" value="Helicase_C"/>
    <property type="match status" value="1"/>
</dbReference>
<protein>
    <submittedName>
        <fullName evidence="14">Fanconi anemia complementation group M</fullName>
    </submittedName>
</protein>
<keyword evidence="8" id="KW-0238">DNA-binding</keyword>
<dbReference type="FunFam" id="3.40.50.300:FF:000861">
    <property type="entry name" value="Fanconi anemia, complementation group M"/>
    <property type="match status" value="1"/>
</dbReference>
<dbReference type="Proteomes" id="UP001165190">
    <property type="component" value="Unassembled WGS sequence"/>
</dbReference>
<accession>A0A9W7MSX8</accession>
<keyword evidence="6" id="KW-0347">Helicase</keyword>
<dbReference type="FunFam" id="3.40.50.300:FF:001992">
    <property type="entry name" value="ATP-dependent RNA helicase, putative"/>
    <property type="match status" value="1"/>
</dbReference>
<dbReference type="InterPro" id="IPR044749">
    <property type="entry name" value="FANCM_DEXDc"/>
</dbReference>
<evidence type="ECO:0000256" key="11">
    <source>
        <dbReference type="SAM" id="MobiDB-lite"/>
    </source>
</evidence>
<keyword evidence="3" id="KW-0547">Nucleotide-binding</keyword>
<keyword evidence="10" id="KW-0539">Nucleus</keyword>
<comment type="similarity">
    <text evidence="2">Belongs to the DEAD box helicase family. DEAH subfamily. FANCM sub-subfamily.</text>
</comment>
<feature type="domain" description="Helicase C-terminal" evidence="13">
    <location>
        <begin position="451"/>
        <end position="613"/>
    </location>
</feature>
<keyword evidence="4" id="KW-0227">DNA damage</keyword>
<evidence type="ECO:0000259" key="12">
    <source>
        <dbReference type="PROSITE" id="PS51192"/>
    </source>
</evidence>
<dbReference type="Pfam" id="PF04851">
    <property type="entry name" value="ResIII"/>
    <property type="match status" value="1"/>
</dbReference>
<dbReference type="GO" id="GO:0009378">
    <property type="term" value="F:four-way junction helicase activity"/>
    <property type="evidence" value="ECO:0007669"/>
    <property type="project" value="TreeGrafter"/>
</dbReference>
<dbReference type="GO" id="GO:0000400">
    <property type="term" value="F:four-way junction DNA binding"/>
    <property type="evidence" value="ECO:0007669"/>
    <property type="project" value="TreeGrafter"/>
</dbReference>
<keyword evidence="7" id="KW-0067">ATP-binding</keyword>
<evidence type="ECO:0000256" key="10">
    <source>
        <dbReference type="ARBA" id="ARBA00023242"/>
    </source>
</evidence>
<dbReference type="AlphaFoldDB" id="A0A9W7MSX8"/>
<keyword evidence="5" id="KW-0378">Hydrolase</keyword>
<dbReference type="InterPro" id="IPR027417">
    <property type="entry name" value="P-loop_NTPase"/>
</dbReference>
<dbReference type="InterPro" id="IPR014001">
    <property type="entry name" value="Helicase_ATP-bd"/>
</dbReference>
<dbReference type="SMART" id="SM00487">
    <property type="entry name" value="DEXDc"/>
    <property type="match status" value="1"/>
</dbReference>
<evidence type="ECO:0000256" key="5">
    <source>
        <dbReference type="ARBA" id="ARBA00022801"/>
    </source>
</evidence>
<dbReference type="CDD" id="cd18801">
    <property type="entry name" value="SF2_C_FANCM_Hef"/>
    <property type="match status" value="1"/>
</dbReference>
<dbReference type="GO" id="GO:0005524">
    <property type="term" value="F:ATP binding"/>
    <property type="evidence" value="ECO:0007669"/>
    <property type="project" value="UniProtKB-KW"/>
</dbReference>
<evidence type="ECO:0000313" key="15">
    <source>
        <dbReference type="Proteomes" id="UP001165190"/>
    </source>
</evidence>
<dbReference type="CDD" id="cd18033">
    <property type="entry name" value="DEXDc_FANCM"/>
    <property type="match status" value="1"/>
</dbReference>
<dbReference type="GO" id="GO:0036297">
    <property type="term" value="P:interstrand cross-link repair"/>
    <property type="evidence" value="ECO:0007669"/>
    <property type="project" value="TreeGrafter"/>
</dbReference>
<evidence type="ECO:0000259" key="13">
    <source>
        <dbReference type="PROSITE" id="PS51194"/>
    </source>
</evidence>
<keyword evidence="15" id="KW-1185">Reference proteome</keyword>
<evidence type="ECO:0000256" key="7">
    <source>
        <dbReference type="ARBA" id="ARBA00022840"/>
    </source>
</evidence>